<dbReference type="GO" id="GO:0005840">
    <property type="term" value="C:ribosome"/>
    <property type="evidence" value="ECO:0007669"/>
    <property type="project" value="UniProtKB-KW"/>
</dbReference>
<dbReference type="AlphaFoldDB" id="A0A1Y6L9V1"/>
<dbReference type="Gene3D" id="3.30.1370.30">
    <property type="match status" value="1"/>
</dbReference>
<organism evidence="5 6">
    <name type="scientific">Zymoseptoria tritici ST99CH_1A5</name>
    <dbReference type="NCBI Taxonomy" id="1276529"/>
    <lineage>
        <taxon>Eukaryota</taxon>
        <taxon>Fungi</taxon>
        <taxon>Dikarya</taxon>
        <taxon>Ascomycota</taxon>
        <taxon>Pezizomycotina</taxon>
        <taxon>Dothideomycetes</taxon>
        <taxon>Dothideomycetidae</taxon>
        <taxon>Mycosphaerellales</taxon>
        <taxon>Mycosphaerellaceae</taxon>
        <taxon>Zymoseptoria</taxon>
    </lineage>
</organism>
<dbReference type="Proteomes" id="UP000215453">
    <property type="component" value="Chromosome 1"/>
</dbReference>
<evidence type="ECO:0000313" key="6">
    <source>
        <dbReference type="Proteomes" id="UP000215453"/>
    </source>
</evidence>
<sequence length="375" mass="41997">MSLVNLANVCSHLQNASLARLGLTSIPYTKWHLSLALLLQKQGFLSQVKLGGASPPASCFAPGPRDNHHVSNHPQGAAGRNPRSPEAALALTVRHGMTRTQLRGMGFTHEALEFAQQHSRRSLEDLEAQGWPQQVVRFIADIRAQIEALEEERRSDIERERYEQQTRVRWEAGESTSRFAGDREAELTPEALQEDVLKHLSPEQREVYIRYSNVSQEELSQVRFDFDTLAAVAGKYALRTELDIKRGGITISAMGLDIPNQSVTLPKEAFEDPKMLDAEGVVTQENRASRRLWLGLKYYESSPVLSKARMISKPTKRILLSSRDLGRVVRGHQAGEVKPLTQIGEIMAVSTDKGIMEARECAERRIGGMPLCRVW</sequence>
<keyword evidence="3" id="KW-0687">Ribonucleoprotein</keyword>
<evidence type="ECO:0008006" key="7">
    <source>
        <dbReference type="Google" id="ProtNLM"/>
    </source>
</evidence>
<accession>A0A1Y6L9V1</accession>
<dbReference type="Pfam" id="PF00410">
    <property type="entry name" value="Ribosomal_S8"/>
    <property type="match status" value="1"/>
</dbReference>
<dbReference type="GO" id="GO:0003735">
    <property type="term" value="F:structural constituent of ribosome"/>
    <property type="evidence" value="ECO:0007669"/>
    <property type="project" value="InterPro"/>
</dbReference>
<evidence type="ECO:0000256" key="3">
    <source>
        <dbReference type="ARBA" id="ARBA00023274"/>
    </source>
</evidence>
<dbReference type="GO" id="GO:0006412">
    <property type="term" value="P:translation"/>
    <property type="evidence" value="ECO:0007669"/>
    <property type="project" value="InterPro"/>
</dbReference>
<evidence type="ECO:0000256" key="1">
    <source>
        <dbReference type="ARBA" id="ARBA00006471"/>
    </source>
</evidence>
<feature type="region of interest" description="Disordered" evidence="4">
    <location>
        <begin position="61"/>
        <end position="84"/>
    </location>
</feature>
<evidence type="ECO:0000256" key="2">
    <source>
        <dbReference type="ARBA" id="ARBA00022980"/>
    </source>
</evidence>
<proteinExistence type="inferred from homology"/>
<dbReference type="SUPFAM" id="SSF56047">
    <property type="entry name" value="Ribosomal protein S8"/>
    <property type="match status" value="2"/>
</dbReference>
<dbReference type="InterPro" id="IPR000630">
    <property type="entry name" value="Ribosomal_uS8"/>
</dbReference>
<keyword evidence="2" id="KW-0689">Ribosomal protein</keyword>
<dbReference type="Gene3D" id="3.30.1490.10">
    <property type="match status" value="1"/>
</dbReference>
<protein>
    <recommendedName>
        <fullName evidence="7">Ribosomal protein S8</fullName>
    </recommendedName>
</protein>
<gene>
    <name evidence="5" type="ORF">ZT1A5_G746</name>
</gene>
<comment type="similarity">
    <text evidence="1">Belongs to the universal ribosomal protein uS8 family.</text>
</comment>
<dbReference type="GO" id="GO:1990904">
    <property type="term" value="C:ribonucleoprotein complex"/>
    <property type="evidence" value="ECO:0007669"/>
    <property type="project" value="UniProtKB-KW"/>
</dbReference>
<evidence type="ECO:0000256" key="4">
    <source>
        <dbReference type="SAM" id="MobiDB-lite"/>
    </source>
</evidence>
<reference evidence="5 6" key="1">
    <citation type="submission" date="2016-10" db="EMBL/GenBank/DDBJ databases">
        <authorList>
            <person name="Varghese N."/>
        </authorList>
    </citation>
    <scope>NUCLEOTIDE SEQUENCE [LARGE SCALE GENOMIC DNA]</scope>
</reference>
<dbReference type="EMBL" id="LT882676">
    <property type="protein sequence ID" value="SMY19311.1"/>
    <property type="molecule type" value="Genomic_DNA"/>
</dbReference>
<evidence type="ECO:0000313" key="5">
    <source>
        <dbReference type="EMBL" id="SMY19311.1"/>
    </source>
</evidence>
<name>A0A1Y6L9V1_ZYMTR</name>
<dbReference type="InterPro" id="IPR035987">
    <property type="entry name" value="Ribosomal_uS8_sf"/>
</dbReference>
<dbReference type="FunFam" id="3.30.1490.10:FF:000005">
    <property type="entry name" value="Mitochondrial 40S ribosomal protein S8"/>
    <property type="match status" value="1"/>
</dbReference>